<name>A0A5F1ZT28_9LEPT</name>
<keyword evidence="1" id="KW-1133">Transmembrane helix</keyword>
<comment type="caution">
    <text evidence="2">The sequence shown here is derived from an EMBL/GenBank/DDBJ whole genome shotgun (WGS) entry which is preliminary data.</text>
</comment>
<reference evidence="2 5" key="2">
    <citation type="journal article" date="2019" name="PLoS Negl. Trop. Dis.">
        <title>Revisiting the worldwide diversity of Leptospira species in the environment.</title>
        <authorList>
            <person name="Vincent A.T."/>
            <person name="Schiettekatte O."/>
            <person name="Bourhy P."/>
            <person name="Veyrier F.J."/>
            <person name="Picardeau M."/>
        </authorList>
    </citation>
    <scope>NUCLEOTIDE SEQUENCE [LARGE SCALE GENOMIC DNA]</scope>
    <source>
        <strain evidence="3">201702690</strain>
        <strain evidence="2 5">SSW18</strain>
    </source>
</reference>
<evidence type="ECO:0000313" key="4">
    <source>
        <dbReference type="Proteomes" id="UP000297273"/>
    </source>
</evidence>
<organism evidence="2 5">
    <name type="scientific">Leptospira langatensis</name>
    <dbReference type="NCBI Taxonomy" id="2484983"/>
    <lineage>
        <taxon>Bacteria</taxon>
        <taxon>Pseudomonadati</taxon>
        <taxon>Spirochaetota</taxon>
        <taxon>Spirochaetia</taxon>
        <taxon>Leptospirales</taxon>
        <taxon>Leptospiraceae</taxon>
        <taxon>Leptospira</taxon>
    </lineage>
</organism>
<proteinExistence type="predicted"/>
<dbReference type="Proteomes" id="UP000297946">
    <property type="component" value="Unassembled WGS sequence"/>
</dbReference>
<accession>A0A5F1ZT28</accession>
<evidence type="ECO:0000313" key="3">
    <source>
        <dbReference type="EMBL" id="TGL40744.1"/>
    </source>
</evidence>
<dbReference type="EMBL" id="RQER01000010">
    <property type="protein sequence ID" value="TGJ98690.1"/>
    <property type="molecule type" value="Genomic_DNA"/>
</dbReference>
<dbReference type="AlphaFoldDB" id="A0A5F1ZT28"/>
<dbReference type="Proteomes" id="UP000297273">
    <property type="component" value="Unassembled WGS sequence"/>
</dbReference>
<keyword evidence="1" id="KW-0472">Membrane</keyword>
<reference evidence="3" key="1">
    <citation type="submission" date="2018-10" db="EMBL/GenBank/DDBJ databases">
        <authorList>
            <person name="Vincent A.T."/>
            <person name="Schiettekatte O."/>
            <person name="Bourhy P."/>
            <person name="Veyrier F.J."/>
            <person name="Picardeau M."/>
        </authorList>
    </citation>
    <scope>NUCLEOTIDE SEQUENCE</scope>
    <source>
        <strain evidence="3">201702690</strain>
    </source>
</reference>
<gene>
    <name evidence="2" type="ORF">EHO57_14270</name>
    <name evidence="3" type="ORF">EHQ53_12235</name>
</gene>
<keyword evidence="4" id="KW-1185">Reference proteome</keyword>
<evidence type="ECO:0000313" key="5">
    <source>
        <dbReference type="Proteomes" id="UP000297946"/>
    </source>
</evidence>
<keyword evidence="1" id="KW-0812">Transmembrane</keyword>
<protein>
    <submittedName>
        <fullName evidence="2">Uncharacterized protein</fullName>
    </submittedName>
</protein>
<dbReference type="EMBL" id="RQGC01000007">
    <property type="protein sequence ID" value="TGL40744.1"/>
    <property type="molecule type" value="Genomic_DNA"/>
</dbReference>
<evidence type="ECO:0000313" key="2">
    <source>
        <dbReference type="EMBL" id="TGJ98690.1"/>
    </source>
</evidence>
<sequence length="237" mass="27529">MERPWSLGTIEVKVRERMKKTLLIIILVLNYCISIPRNLYEIDKTDRKIELTRKSLNISFLNDVRSGENIDRSLFALIPLFPSGVVKLDFPESDRASFGTPIKYHFADILKREFENKYTFDKIHISEAGAVHSDYVIDGYLNKYSCNRVLYFYGLSVFGPLLWYFGAPAMITSCELDIEINIRNDRGAVLLAKKYVGEESVWSGLYYNLTKFNKVHAVLIKRFMQELLQDSEVVFKK</sequence>
<dbReference type="RefSeq" id="WP_135698424.1">
    <property type="nucleotide sequence ID" value="NZ_RQER01000010.1"/>
</dbReference>
<evidence type="ECO:0000256" key="1">
    <source>
        <dbReference type="SAM" id="Phobius"/>
    </source>
</evidence>
<feature type="transmembrane region" description="Helical" evidence="1">
    <location>
        <begin position="21"/>
        <end position="40"/>
    </location>
</feature>